<feature type="domain" description="Amidohydrolase 3" evidence="1">
    <location>
        <begin position="55"/>
        <end position="512"/>
    </location>
</feature>
<dbReference type="EMBL" id="FONZ01000006">
    <property type="protein sequence ID" value="SFF35412.1"/>
    <property type="molecule type" value="Genomic_DNA"/>
</dbReference>
<proteinExistence type="predicted"/>
<dbReference type="RefSeq" id="WP_093379676.1">
    <property type="nucleotide sequence ID" value="NZ_BNAN01000001.1"/>
</dbReference>
<protein>
    <recommendedName>
        <fullName evidence="1">Amidohydrolase 3 domain-containing protein</fullName>
    </recommendedName>
</protein>
<dbReference type="Gene3D" id="3.10.310.70">
    <property type="match status" value="1"/>
</dbReference>
<dbReference type="SUPFAM" id="SSF51556">
    <property type="entry name" value="Metallo-dependent hydrolases"/>
    <property type="match status" value="1"/>
</dbReference>
<dbReference type="PANTHER" id="PTHR22642">
    <property type="entry name" value="IMIDAZOLONEPROPIONASE"/>
    <property type="match status" value="1"/>
</dbReference>
<dbReference type="STRING" id="285351.SAMN04488035_2625"/>
<accession>A0A1I2HZL2</accession>
<sequence length="515" mass="54492">MTRTPPAVGPRLVGSLLLRGARVPGSGAPLDVRVRDGVITAVGPRLEREEGEAFLDAEGRWAIPGLWDKHVHLGQVAKSFNRLDLTTATSAAHALELLRERLESRPREPAVEGFGFKAPLWTDRPTLSGLDAVVGDVPVVLASNDVHAGWVNTVARRLLDLPLDPPDDDGLVRETVWFDALTRFNRIVDDVAAPGQEMTGYREVLATCAARGVVGVTDMEFHDSTRYWPDRFLSGLTTLRVRAAVYTPGLDDVLALGYATGQEIPGGGGLLTQGPLKIITDGSLGTRTAHCRDPYPNPGEPDQPHGVQAVSPDELTELLARAHAGGLQAAVHALGDAAVDIALDAFEVTGTRGSVEHAQLVAPGQAERMARLGVVASVQPAHLLDDRDVTEAIWPGRSARSFPLRELSDAGVVLALGSDAPVAPLDPWLAMAAAVHRSADDRPAWHPEQHLTVAEALAASTDGRTGLAPGGPGDIVLVDADPLQPFGSTAETSEHLRGMSVAVTLVAGRVVHDGR</sequence>
<reference evidence="3" key="1">
    <citation type="submission" date="2016-10" db="EMBL/GenBank/DDBJ databases">
        <authorList>
            <person name="Varghese N."/>
            <person name="Submissions S."/>
        </authorList>
    </citation>
    <scope>NUCLEOTIDE SEQUENCE [LARGE SCALE GENOMIC DNA]</scope>
    <source>
        <strain evidence="3">DSM 19083</strain>
    </source>
</reference>
<dbReference type="AlphaFoldDB" id="A0A1I2HZL2"/>
<keyword evidence="3" id="KW-1185">Reference proteome</keyword>
<dbReference type="OrthoDB" id="3238066at2"/>
<dbReference type="Gene3D" id="2.30.40.10">
    <property type="entry name" value="Urease, subunit C, domain 1"/>
    <property type="match status" value="1"/>
</dbReference>
<evidence type="ECO:0000313" key="3">
    <source>
        <dbReference type="Proteomes" id="UP000198520"/>
    </source>
</evidence>
<gene>
    <name evidence="2" type="ORF">SAMN04488035_2625</name>
</gene>
<dbReference type="InterPro" id="IPR011059">
    <property type="entry name" value="Metal-dep_hydrolase_composite"/>
</dbReference>
<dbReference type="PANTHER" id="PTHR22642:SF2">
    <property type="entry name" value="PROTEIN LONG AFTER FAR-RED 3"/>
    <property type="match status" value="1"/>
</dbReference>
<dbReference type="CDD" id="cd01300">
    <property type="entry name" value="YtcJ_like"/>
    <property type="match status" value="1"/>
</dbReference>
<dbReference type="InterPro" id="IPR013108">
    <property type="entry name" value="Amidohydro_3"/>
</dbReference>
<evidence type="ECO:0000259" key="1">
    <source>
        <dbReference type="Pfam" id="PF07969"/>
    </source>
</evidence>
<dbReference type="InterPro" id="IPR032466">
    <property type="entry name" value="Metal_Hydrolase"/>
</dbReference>
<dbReference type="Gene3D" id="3.20.20.140">
    <property type="entry name" value="Metal-dependent hydrolases"/>
    <property type="match status" value="1"/>
</dbReference>
<evidence type="ECO:0000313" key="2">
    <source>
        <dbReference type="EMBL" id="SFF35412.1"/>
    </source>
</evidence>
<organism evidence="2 3">
    <name type="scientific">Flavimobilis marinus</name>
    <dbReference type="NCBI Taxonomy" id="285351"/>
    <lineage>
        <taxon>Bacteria</taxon>
        <taxon>Bacillati</taxon>
        <taxon>Actinomycetota</taxon>
        <taxon>Actinomycetes</taxon>
        <taxon>Micrococcales</taxon>
        <taxon>Jonesiaceae</taxon>
        <taxon>Flavimobilis</taxon>
    </lineage>
</organism>
<name>A0A1I2HZL2_9MICO</name>
<dbReference type="Proteomes" id="UP000198520">
    <property type="component" value="Unassembled WGS sequence"/>
</dbReference>
<dbReference type="SUPFAM" id="SSF51338">
    <property type="entry name" value="Composite domain of metallo-dependent hydrolases"/>
    <property type="match status" value="1"/>
</dbReference>
<dbReference type="InterPro" id="IPR033932">
    <property type="entry name" value="YtcJ-like"/>
</dbReference>
<dbReference type="GO" id="GO:0016810">
    <property type="term" value="F:hydrolase activity, acting on carbon-nitrogen (but not peptide) bonds"/>
    <property type="evidence" value="ECO:0007669"/>
    <property type="project" value="InterPro"/>
</dbReference>
<dbReference type="Pfam" id="PF07969">
    <property type="entry name" value="Amidohydro_3"/>
    <property type="match status" value="1"/>
</dbReference>